<dbReference type="PANTHER" id="PTHR25462">
    <property type="entry name" value="BONUS, ISOFORM C-RELATED"/>
    <property type="match status" value="1"/>
</dbReference>
<evidence type="ECO:0000313" key="8">
    <source>
        <dbReference type="Proteomes" id="UP000085678"/>
    </source>
</evidence>
<evidence type="ECO:0000256" key="5">
    <source>
        <dbReference type="SAM" id="Coils"/>
    </source>
</evidence>
<dbReference type="InterPro" id="IPR013083">
    <property type="entry name" value="Znf_RING/FYVE/PHD"/>
</dbReference>
<dbReference type="RefSeq" id="XP_013379326.1">
    <property type="nucleotide sequence ID" value="XM_013523872.1"/>
</dbReference>
<reference evidence="9" key="1">
    <citation type="submission" date="2025-08" db="UniProtKB">
        <authorList>
            <consortium name="RefSeq"/>
        </authorList>
    </citation>
    <scope>IDENTIFICATION</scope>
    <source>
        <tissue evidence="9">Gonads</tissue>
    </source>
</reference>
<dbReference type="GO" id="GO:0061630">
    <property type="term" value="F:ubiquitin protein ligase activity"/>
    <property type="evidence" value="ECO:0007669"/>
    <property type="project" value="TreeGrafter"/>
</dbReference>
<evidence type="ECO:0000259" key="7">
    <source>
        <dbReference type="PROSITE" id="PS50119"/>
    </source>
</evidence>
<dbReference type="AlphaFoldDB" id="A0A1S3H1G9"/>
<sequence length="340" mass="39070">MARLSLKSTRRRSPSFYEGIFDEEELLRLERFMNEDMDVHRDDRKSLLKENSCQAICPVCICQYDDCVHIPKFLSCHHTICVKCISKLEIVSRIKCPVCRSNTNLPSGGAAGLQTNFYITSNAEEGCTKHSNQPFHFYCKTHQSLVCQSCTVLEHSPTPRDGQKPCLLQDKAELKQEIRIELETKQQEVCKAKDTFHSIQNKTTDQIQQLKDMREQQICSVKKTFDGYVKYVEKCREEACQNIETEYSIKLNQLQTAKTDAGKLEKKMESHLEKIKGVLEKDKIQNLLLEKKQLAHISSKNHEIERLEAVTKGVAALHYTPAYASEDELKKHFSPVGKIQ</sequence>
<evidence type="ECO:0000313" key="9">
    <source>
        <dbReference type="RefSeq" id="XP_013379326.1"/>
    </source>
</evidence>
<organism evidence="8 9">
    <name type="scientific">Lingula anatina</name>
    <name type="common">Brachiopod</name>
    <name type="synonym">Lingula unguis</name>
    <dbReference type="NCBI Taxonomy" id="7574"/>
    <lineage>
        <taxon>Eukaryota</taxon>
        <taxon>Metazoa</taxon>
        <taxon>Spiralia</taxon>
        <taxon>Lophotrochozoa</taxon>
        <taxon>Brachiopoda</taxon>
        <taxon>Linguliformea</taxon>
        <taxon>Lingulata</taxon>
        <taxon>Lingulida</taxon>
        <taxon>Linguloidea</taxon>
        <taxon>Lingulidae</taxon>
        <taxon>Lingula</taxon>
    </lineage>
</organism>
<evidence type="ECO:0000256" key="4">
    <source>
        <dbReference type="PROSITE-ProRule" id="PRU00024"/>
    </source>
</evidence>
<dbReference type="KEGG" id="lak:106150857"/>
<dbReference type="InParanoid" id="A0A1S3H1G9"/>
<proteinExistence type="predicted"/>
<keyword evidence="5" id="KW-0175">Coiled coil</keyword>
<dbReference type="Proteomes" id="UP000085678">
    <property type="component" value="Unplaced"/>
</dbReference>
<keyword evidence="1" id="KW-0479">Metal-binding</keyword>
<feature type="domain" description="B box-type" evidence="7">
    <location>
        <begin position="122"/>
        <end position="155"/>
    </location>
</feature>
<feature type="coiled-coil region" evidence="5">
    <location>
        <begin position="254"/>
        <end position="281"/>
    </location>
</feature>
<accession>A0A1S3H1G9</accession>
<name>A0A1S3H1G9_LINAN</name>
<keyword evidence="3" id="KW-0862">Zinc</keyword>
<dbReference type="Gene3D" id="3.30.160.60">
    <property type="entry name" value="Classic Zinc Finger"/>
    <property type="match status" value="1"/>
</dbReference>
<dbReference type="InterPro" id="IPR047153">
    <property type="entry name" value="TRIM45/56/19-like"/>
</dbReference>
<dbReference type="PANTHER" id="PTHR25462:SF296">
    <property type="entry name" value="MEIOTIC P26, ISOFORM F"/>
    <property type="match status" value="1"/>
</dbReference>
<dbReference type="PROSITE" id="PS00518">
    <property type="entry name" value="ZF_RING_1"/>
    <property type="match status" value="1"/>
</dbReference>
<dbReference type="CDD" id="cd19776">
    <property type="entry name" value="Bbox2_TRIM25_C-IV"/>
    <property type="match status" value="1"/>
</dbReference>
<dbReference type="InterPro" id="IPR017907">
    <property type="entry name" value="Znf_RING_CS"/>
</dbReference>
<evidence type="ECO:0000256" key="3">
    <source>
        <dbReference type="ARBA" id="ARBA00022833"/>
    </source>
</evidence>
<dbReference type="SUPFAM" id="SSF57845">
    <property type="entry name" value="B-box zinc-binding domain"/>
    <property type="match status" value="1"/>
</dbReference>
<dbReference type="InterPro" id="IPR001841">
    <property type="entry name" value="Znf_RING"/>
</dbReference>
<gene>
    <name evidence="9" type="primary">LOC106150857</name>
</gene>
<keyword evidence="8" id="KW-1185">Reference proteome</keyword>
<dbReference type="GeneID" id="106150857"/>
<dbReference type="PROSITE" id="PS50089">
    <property type="entry name" value="ZF_RING_2"/>
    <property type="match status" value="1"/>
</dbReference>
<evidence type="ECO:0000256" key="2">
    <source>
        <dbReference type="ARBA" id="ARBA00022771"/>
    </source>
</evidence>
<dbReference type="Gene3D" id="3.30.40.10">
    <property type="entry name" value="Zinc/RING finger domain, C3HC4 (zinc finger)"/>
    <property type="match status" value="1"/>
</dbReference>
<dbReference type="OMA" id="THTRSKW"/>
<dbReference type="OrthoDB" id="111250at2759"/>
<dbReference type="PROSITE" id="PS50119">
    <property type="entry name" value="ZF_BBOX"/>
    <property type="match status" value="1"/>
</dbReference>
<feature type="domain" description="RING-type" evidence="6">
    <location>
        <begin position="57"/>
        <end position="100"/>
    </location>
</feature>
<protein>
    <submittedName>
        <fullName evidence="9">Tripartite motif-containing protein 2-like</fullName>
    </submittedName>
</protein>
<dbReference type="SUPFAM" id="SSF57850">
    <property type="entry name" value="RING/U-box"/>
    <property type="match status" value="1"/>
</dbReference>
<evidence type="ECO:0000259" key="6">
    <source>
        <dbReference type="PROSITE" id="PS50089"/>
    </source>
</evidence>
<dbReference type="GO" id="GO:0008270">
    <property type="term" value="F:zinc ion binding"/>
    <property type="evidence" value="ECO:0007669"/>
    <property type="project" value="UniProtKB-KW"/>
</dbReference>
<evidence type="ECO:0000256" key="1">
    <source>
        <dbReference type="ARBA" id="ARBA00022723"/>
    </source>
</evidence>
<dbReference type="InterPro" id="IPR000315">
    <property type="entry name" value="Znf_B-box"/>
</dbReference>
<keyword evidence="2 4" id="KW-0863">Zinc-finger</keyword>
<dbReference type="Pfam" id="PF00643">
    <property type="entry name" value="zf-B_box"/>
    <property type="match status" value="1"/>
</dbReference>